<proteinExistence type="predicted"/>
<dbReference type="InterPro" id="IPR056412">
    <property type="entry name" value="Ig_CycH"/>
</dbReference>
<accession>A0A2A5CC25</accession>
<keyword evidence="3" id="KW-1133">Transmembrane helix</keyword>
<protein>
    <submittedName>
        <fullName evidence="5">C-type cytochrome biogenesis protein CcmI</fullName>
    </submittedName>
</protein>
<evidence type="ECO:0000256" key="1">
    <source>
        <dbReference type="ARBA" id="ARBA00004196"/>
    </source>
</evidence>
<comment type="caution">
    <text evidence="5">The sequence shown here is derived from an EMBL/GenBank/DDBJ whole genome shotgun (WGS) entry which is preliminary data.</text>
</comment>
<dbReference type="Proteomes" id="UP000228987">
    <property type="component" value="Unassembled WGS sequence"/>
</dbReference>
<dbReference type="PANTHER" id="PTHR47870:SF4">
    <property type="entry name" value="CYTOCHROME C-TYPE BIOGENESIS PROTEIN CYCH"/>
    <property type="match status" value="1"/>
</dbReference>
<evidence type="ECO:0000313" key="6">
    <source>
        <dbReference type="Proteomes" id="UP000228987"/>
    </source>
</evidence>
<keyword evidence="3" id="KW-0472">Membrane</keyword>
<feature type="transmembrane region" description="Helical" evidence="3">
    <location>
        <begin position="6"/>
        <end position="24"/>
    </location>
</feature>
<dbReference type="InterPro" id="IPR051263">
    <property type="entry name" value="C-type_cytochrome_biogenesis"/>
</dbReference>
<dbReference type="EMBL" id="NVWI01000005">
    <property type="protein sequence ID" value="PCJ41444.1"/>
    <property type="molecule type" value="Genomic_DNA"/>
</dbReference>
<evidence type="ECO:0000256" key="3">
    <source>
        <dbReference type="SAM" id="Phobius"/>
    </source>
</evidence>
<keyword evidence="2" id="KW-0201">Cytochrome c-type biogenesis</keyword>
<dbReference type="SUPFAM" id="SSF48452">
    <property type="entry name" value="TPR-like"/>
    <property type="match status" value="1"/>
</dbReference>
<dbReference type="GO" id="GO:0017004">
    <property type="term" value="P:cytochrome complex assembly"/>
    <property type="evidence" value="ECO:0007669"/>
    <property type="project" value="UniProtKB-KW"/>
</dbReference>
<name>A0A2A5CC25_9GAMM</name>
<feature type="transmembrane region" description="Helical" evidence="3">
    <location>
        <begin position="99"/>
        <end position="116"/>
    </location>
</feature>
<dbReference type="PANTHER" id="PTHR47870">
    <property type="entry name" value="CYTOCHROME C-TYPE BIOGENESIS PROTEIN CCMH"/>
    <property type="match status" value="1"/>
</dbReference>
<dbReference type="AlphaFoldDB" id="A0A2A5CC25"/>
<feature type="domain" description="Cytochrome c-type biogenesis protein H Ig-like" evidence="4">
    <location>
        <begin position="304"/>
        <end position="406"/>
    </location>
</feature>
<gene>
    <name evidence="5" type="primary">ccmI</name>
    <name evidence="5" type="ORF">COA71_07745</name>
</gene>
<dbReference type="Pfam" id="PF23892">
    <property type="entry name" value="Ig_CycH"/>
    <property type="match status" value="1"/>
</dbReference>
<reference evidence="6" key="1">
    <citation type="submission" date="2017-08" db="EMBL/GenBank/DDBJ databases">
        <title>A dynamic microbial community with high functional redundancy inhabits the cold, oxic subseafloor aquifer.</title>
        <authorList>
            <person name="Tully B.J."/>
            <person name="Wheat C.G."/>
            <person name="Glazer B.T."/>
            <person name="Huber J.A."/>
        </authorList>
    </citation>
    <scope>NUCLEOTIDE SEQUENCE [LARGE SCALE GENOMIC DNA]</scope>
</reference>
<dbReference type="GO" id="GO:0030313">
    <property type="term" value="C:cell envelope"/>
    <property type="evidence" value="ECO:0007669"/>
    <property type="project" value="UniProtKB-SubCell"/>
</dbReference>
<dbReference type="InterPro" id="IPR017560">
    <property type="entry name" value="Cyt_c_biogenesis_CcmI"/>
</dbReference>
<comment type="subcellular location">
    <subcellularLocation>
        <location evidence="1">Cell envelope</location>
    </subcellularLocation>
</comment>
<keyword evidence="3" id="KW-0812">Transmembrane</keyword>
<dbReference type="Gene3D" id="1.25.40.10">
    <property type="entry name" value="Tetratricopeptide repeat domain"/>
    <property type="match status" value="1"/>
</dbReference>
<evidence type="ECO:0000259" key="4">
    <source>
        <dbReference type="Pfam" id="PF23892"/>
    </source>
</evidence>
<evidence type="ECO:0000313" key="5">
    <source>
        <dbReference type="EMBL" id="PCJ41444.1"/>
    </source>
</evidence>
<dbReference type="InterPro" id="IPR011990">
    <property type="entry name" value="TPR-like_helical_dom_sf"/>
</dbReference>
<sequence length="413" mass="45905">MTVLTPYILLLMLAATLFVLVPVLRFRHQKMSQQSDAREQKNIELFQQNISELENNLADNLITQDEHEKLKLEFERNFLNDMESGKASKKKSASSYTKLAPLVLMFFIPIGSFLFYRSIGSGPELVLPELIERLNSSDSVDEQLVSLTEIAEVLNQRFQRRSDDVQTGYTLGTLYISLEEYADAIRVFSQLSEGMEPNIDKATVLGQLAQSQYLLADSTITPTAQKTIDEALLLNSNEQAIMSILAVEALLGDDLAGAASYWRRQISQLPVGSAQIAQLNERIATIESFLGEDQLDAAQNGYTVTVRVSIDESIRDQIDPEMRVFVFARSESVQFPLAAREYALADLPLDVILDDSMAMMPQFTLSTVETVFVGATIARTATADTGGFRVQSESFILAEQEGPIDLLVIDPVP</sequence>
<evidence type="ECO:0000256" key="2">
    <source>
        <dbReference type="ARBA" id="ARBA00022748"/>
    </source>
</evidence>
<dbReference type="NCBIfam" id="TIGR03142">
    <property type="entry name" value="cytochro_ccmI"/>
    <property type="match status" value="1"/>
</dbReference>
<organism evidence="5 6">
    <name type="scientific">SAR86 cluster bacterium</name>
    <dbReference type="NCBI Taxonomy" id="2030880"/>
    <lineage>
        <taxon>Bacteria</taxon>
        <taxon>Pseudomonadati</taxon>
        <taxon>Pseudomonadota</taxon>
        <taxon>Gammaproteobacteria</taxon>
        <taxon>SAR86 cluster</taxon>
    </lineage>
</organism>
<dbReference type="GO" id="GO:0005886">
    <property type="term" value="C:plasma membrane"/>
    <property type="evidence" value="ECO:0007669"/>
    <property type="project" value="TreeGrafter"/>
</dbReference>